<dbReference type="EMBL" id="PUFL01000074">
    <property type="protein sequence ID" value="TDG89862.1"/>
    <property type="molecule type" value="Genomic_DNA"/>
</dbReference>
<evidence type="ECO:0000313" key="3">
    <source>
        <dbReference type="Proteomes" id="UP000214739"/>
    </source>
</evidence>
<evidence type="ECO:0000313" key="1">
    <source>
        <dbReference type="EMBL" id="GAW73129.1"/>
    </source>
</evidence>
<dbReference type="Proteomes" id="UP000214739">
    <property type="component" value="Unassembled WGS sequence"/>
</dbReference>
<proteinExistence type="predicted"/>
<sequence length="93" mass="11012">MNILRINDGTPYLCKDKSEKYSVCKLTREQLVGLFMNVYEDSEYYDFNVNDLENIKNPVEKEITKQLMDKIKEFSDNSEDLKKQFDGKFPELS</sequence>
<evidence type="ECO:0000313" key="2">
    <source>
        <dbReference type="EMBL" id="TDG89862.1"/>
    </source>
</evidence>
<protein>
    <submittedName>
        <fullName evidence="1">Uncharacterized protein</fullName>
    </submittedName>
</protein>
<gene>
    <name evidence="2" type="ORF">C5L28_002217</name>
    <name evidence="1" type="ORF">LPKJCM_02262</name>
</gene>
<reference evidence="2 4" key="2">
    <citation type="journal article" date="2019" name="Appl. Microbiol. Biotechnol.">
        <title>Uncovering carbohydrate metabolism through a genotype-phenotype association study of 56 lactic acid bacteria genomes.</title>
        <authorList>
            <person name="Buron-Moles G."/>
            <person name="Chailyan A."/>
            <person name="Dolejs I."/>
            <person name="Forster J."/>
            <person name="Miks M.H."/>
        </authorList>
    </citation>
    <scope>NUCLEOTIDE SEQUENCE [LARGE SCALE GENOMIC DNA]</scope>
    <source>
        <strain evidence="2 4">DSM 10551</strain>
    </source>
</reference>
<reference evidence="1 3" key="1">
    <citation type="journal article" date="2017" name="Biosci Microbiota Food Health">
        <title>Genomic characterization reconfirms the taxonomic status of Lactobacillus parakefiri.</title>
        <authorList>
            <person name="Tanizawa Y."/>
            <person name="Kobayashi H."/>
            <person name="Kaminuma E."/>
            <person name="Sakamoto M."/>
            <person name="Ohkuma M."/>
            <person name="Nakamura Y."/>
            <person name="Arita M."/>
            <person name="Tohno M."/>
        </authorList>
    </citation>
    <scope>NUCLEOTIDE SEQUENCE [LARGE SCALE GENOMIC DNA]</scope>
    <source>
        <strain evidence="1 3">JCM 8573</strain>
    </source>
</reference>
<keyword evidence="4" id="KW-1185">Reference proteome</keyword>
<reference evidence="2" key="3">
    <citation type="submission" date="2019-02" db="EMBL/GenBank/DDBJ databases">
        <authorList>
            <person name="Buron G."/>
            <person name="Chaylann A."/>
            <person name="Dolejs I."/>
            <person name="Forster J."/>
            <person name="Miks M.H."/>
        </authorList>
    </citation>
    <scope>NUCLEOTIDE SEQUENCE</scope>
    <source>
        <strain evidence="2">DSM 10551</strain>
    </source>
</reference>
<dbReference type="EMBL" id="BDGB01000109">
    <property type="protein sequence ID" value="GAW73129.1"/>
    <property type="molecule type" value="Genomic_DNA"/>
</dbReference>
<name>A0A224VHD4_9LACO</name>
<comment type="caution">
    <text evidence="1">The sequence shown here is derived from an EMBL/GenBank/DDBJ whole genome shotgun (WGS) entry which is preliminary data.</text>
</comment>
<accession>A0A224VHD4</accession>
<dbReference type="Proteomes" id="UP000294668">
    <property type="component" value="Unassembled WGS sequence"/>
</dbReference>
<dbReference type="RefSeq" id="WP_057961247.1">
    <property type="nucleotide sequence ID" value="NZ_BAAAXO010000083.1"/>
</dbReference>
<evidence type="ECO:0000313" key="4">
    <source>
        <dbReference type="Proteomes" id="UP000294668"/>
    </source>
</evidence>
<dbReference type="AlphaFoldDB" id="A0A224VHD4"/>
<organism evidence="1 3">
    <name type="scientific">Lentilactobacillus parakefiri</name>
    <dbReference type="NCBI Taxonomy" id="152332"/>
    <lineage>
        <taxon>Bacteria</taxon>
        <taxon>Bacillati</taxon>
        <taxon>Bacillota</taxon>
        <taxon>Bacilli</taxon>
        <taxon>Lactobacillales</taxon>
        <taxon>Lactobacillaceae</taxon>
        <taxon>Lentilactobacillus</taxon>
    </lineage>
</organism>
<dbReference type="OrthoDB" id="2237312at2"/>